<dbReference type="GO" id="GO:0043842">
    <property type="term" value="F:Kdo transferase activity"/>
    <property type="evidence" value="ECO:0007669"/>
    <property type="project" value="UniProtKB-EC"/>
</dbReference>
<evidence type="ECO:0000256" key="5">
    <source>
        <dbReference type="ARBA" id="ARBA00022679"/>
    </source>
</evidence>
<dbReference type="EMBL" id="FTPR01000004">
    <property type="protein sequence ID" value="SIT91745.1"/>
    <property type="molecule type" value="Genomic_DNA"/>
</dbReference>
<accession>A0A1R3XJH4</accession>
<keyword evidence="10" id="KW-0448">Lipopolysaccharide biosynthesis</keyword>
<comment type="function">
    <text evidence="1 10">Involved in lipopolysaccharide (LPS) biosynthesis. Catalyzes the transfer of 3-deoxy-D-manno-octulosonate (Kdo) residue(s) from CMP-Kdo to lipid IV(A), the tetraacyldisaccharide-1,4'-bisphosphate precursor of lipid A.</text>
</comment>
<comment type="pathway">
    <text evidence="2 10">Bacterial outer membrane biogenesis; LPS core biosynthesis.</text>
</comment>
<evidence type="ECO:0000256" key="2">
    <source>
        <dbReference type="ARBA" id="ARBA00004713"/>
    </source>
</evidence>
<dbReference type="EC" id="2.4.99.12" evidence="3 10"/>
<dbReference type="PANTHER" id="PTHR42755:SF1">
    <property type="entry name" value="3-DEOXY-D-MANNO-OCTULOSONIC ACID TRANSFERASE, MITOCHONDRIAL-RELATED"/>
    <property type="match status" value="1"/>
</dbReference>
<comment type="catalytic activity">
    <reaction evidence="7 10">
        <text>lipid IVA (E. coli) + CMP-3-deoxy-beta-D-manno-octulosonate = alpha-Kdo-(2-&gt;6)-lipid IVA (E. coli) + CMP + H(+)</text>
        <dbReference type="Rhea" id="RHEA:28066"/>
        <dbReference type="ChEBI" id="CHEBI:15378"/>
        <dbReference type="ChEBI" id="CHEBI:58603"/>
        <dbReference type="ChEBI" id="CHEBI:60364"/>
        <dbReference type="ChEBI" id="CHEBI:60377"/>
        <dbReference type="ChEBI" id="CHEBI:85987"/>
        <dbReference type="EC" id="2.4.99.12"/>
    </reaction>
</comment>
<keyword evidence="5 10" id="KW-0808">Transferase</keyword>
<gene>
    <name evidence="12" type="ORF">SAMN05421665_3464</name>
</gene>
<evidence type="ECO:0000256" key="7">
    <source>
        <dbReference type="ARBA" id="ARBA00049183"/>
    </source>
</evidence>
<dbReference type="GO" id="GO:0005886">
    <property type="term" value="C:plasma membrane"/>
    <property type="evidence" value="ECO:0007669"/>
    <property type="project" value="UniProtKB-SubCell"/>
</dbReference>
<evidence type="ECO:0000256" key="8">
    <source>
        <dbReference type="PIRSR" id="PIRSR639901-1"/>
    </source>
</evidence>
<protein>
    <recommendedName>
        <fullName evidence="4 10">3-deoxy-D-manno-octulosonic acid transferase</fullName>
        <shortName evidence="10">Kdo transferase</shortName>
        <ecNumber evidence="3 10">2.4.99.12</ecNumber>
    </recommendedName>
    <alternativeName>
        <fullName evidence="6 10">Lipid IV(A) 3-deoxy-D-manno-octulosonic acid transferase</fullName>
    </alternativeName>
</protein>
<organism evidence="12 13">
    <name type="scientific">Yoonia rosea</name>
    <dbReference type="NCBI Taxonomy" id="287098"/>
    <lineage>
        <taxon>Bacteria</taxon>
        <taxon>Pseudomonadati</taxon>
        <taxon>Pseudomonadota</taxon>
        <taxon>Alphaproteobacteria</taxon>
        <taxon>Rhodobacterales</taxon>
        <taxon>Paracoccaceae</taxon>
        <taxon>Yoonia</taxon>
    </lineage>
</organism>
<evidence type="ECO:0000256" key="9">
    <source>
        <dbReference type="PIRSR" id="PIRSR639901-2"/>
    </source>
</evidence>
<comment type="similarity">
    <text evidence="10">Belongs to the glycosyltransferase group 1 family.</text>
</comment>
<proteinExistence type="inferred from homology"/>
<keyword evidence="10" id="KW-0472">Membrane</keyword>
<dbReference type="GO" id="GO:0009244">
    <property type="term" value="P:lipopolysaccharide core region biosynthetic process"/>
    <property type="evidence" value="ECO:0007669"/>
    <property type="project" value="UniProtKB-UniRule"/>
</dbReference>
<comment type="subcellular location">
    <subcellularLocation>
        <location evidence="10">Cell membrane</location>
    </subcellularLocation>
</comment>
<evidence type="ECO:0000256" key="10">
    <source>
        <dbReference type="RuleBase" id="RU365103"/>
    </source>
</evidence>
<evidence type="ECO:0000313" key="12">
    <source>
        <dbReference type="EMBL" id="SIT91745.1"/>
    </source>
</evidence>
<feature type="site" description="Transition state stabilizer" evidence="9">
    <location>
        <position position="135"/>
    </location>
</feature>
<keyword evidence="10" id="KW-1003">Cell membrane</keyword>
<evidence type="ECO:0000313" key="13">
    <source>
        <dbReference type="Proteomes" id="UP000186997"/>
    </source>
</evidence>
<evidence type="ECO:0000256" key="4">
    <source>
        <dbReference type="ARBA" id="ARBA00019077"/>
    </source>
</evidence>
<evidence type="ECO:0000259" key="11">
    <source>
        <dbReference type="Pfam" id="PF04413"/>
    </source>
</evidence>
<name>A0A1R3XJH4_9RHOB</name>
<dbReference type="Proteomes" id="UP000186997">
    <property type="component" value="Unassembled WGS sequence"/>
</dbReference>
<keyword evidence="13" id="KW-1185">Reference proteome</keyword>
<dbReference type="InterPro" id="IPR007507">
    <property type="entry name" value="Glycos_transf_N"/>
</dbReference>
<feature type="active site" description="Proton acceptor" evidence="8">
    <location>
        <position position="65"/>
    </location>
</feature>
<dbReference type="UniPathway" id="UPA00958"/>
<dbReference type="GO" id="GO:0009245">
    <property type="term" value="P:lipid A biosynthetic process"/>
    <property type="evidence" value="ECO:0007669"/>
    <property type="project" value="TreeGrafter"/>
</dbReference>
<dbReference type="Pfam" id="PF04413">
    <property type="entry name" value="Glycos_transf_N"/>
    <property type="match status" value="1"/>
</dbReference>
<dbReference type="Gene3D" id="3.40.50.2000">
    <property type="entry name" value="Glycogen Phosphorylase B"/>
    <property type="match status" value="1"/>
</dbReference>
<dbReference type="PANTHER" id="PTHR42755">
    <property type="entry name" value="3-DEOXY-MANNO-OCTULOSONATE CYTIDYLYLTRANSFERASE"/>
    <property type="match status" value="1"/>
</dbReference>
<reference evidence="13" key="1">
    <citation type="submission" date="2017-01" db="EMBL/GenBank/DDBJ databases">
        <authorList>
            <person name="Varghese N."/>
            <person name="Submissions S."/>
        </authorList>
    </citation>
    <scope>NUCLEOTIDE SEQUENCE [LARGE SCALE GENOMIC DNA]</scope>
    <source>
        <strain evidence="13">DSM 29591</strain>
    </source>
</reference>
<dbReference type="InterPro" id="IPR038107">
    <property type="entry name" value="Glycos_transf_N_sf"/>
</dbReference>
<evidence type="ECO:0000256" key="3">
    <source>
        <dbReference type="ARBA" id="ARBA00012621"/>
    </source>
</evidence>
<evidence type="ECO:0000256" key="6">
    <source>
        <dbReference type="ARBA" id="ARBA00031445"/>
    </source>
</evidence>
<dbReference type="AlphaFoldDB" id="A0A1R3XJH4"/>
<evidence type="ECO:0000256" key="1">
    <source>
        <dbReference type="ARBA" id="ARBA00003394"/>
    </source>
</evidence>
<dbReference type="InterPro" id="IPR039901">
    <property type="entry name" value="Kdotransferase"/>
</dbReference>
<feature type="domain" description="3-deoxy-D-manno-octulosonic-acid transferase N-terminal" evidence="11">
    <location>
        <begin position="38"/>
        <end position="210"/>
    </location>
</feature>
<sequence>MHRGLALRSYLAASHLIAPAAKPVLRRRLQRGKEHPTRWQEKMGRNLAPRPDGPLIWLHAVGLGEVLSLRGLIARLGQQRPDLSFLVTSTTATSAEVFAKNAPPRTTHQFLPLDAPAFRRRFLDHFRPDLCIWVEQDLWPGMVSDLASRQVPQCMVAARMNAASFRSHQRAAGLYRDLYSAMAMITAQDAATAAHLASLGAKVKVTGSLKPAAPLLVCDEAELERLQRTLAQRRIWAVAPAHPDDIALARTAHQKLRDTDSTALLIIAPRLPQHTLEEIGPRRSKGEVPAPDDAVWLCDTYGDLGLIYRLAQTVLIGGTFGDVEGHNPWEAAALGCAILHGPRVANFKTDFAQLADASGAIAVATADDIAKALVSGDLPRIAENAGRAIKIASTQTDALAADLLGLFDCTTET</sequence>
<dbReference type="STRING" id="287098.SAMN05421665_3464"/>
<dbReference type="Gene3D" id="3.40.50.11720">
    <property type="entry name" value="3-Deoxy-D-manno-octulosonic-acid transferase, N-terminal domain"/>
    <property type="match status" value="1"/>
</dbReference>
<feature type="site" description="Transition state stabilizer" evidence="9">
    <location>
        <position position="210"/>
    </location>
</feature>